<feature type="domain" description="DUF2231" evidence="2">
    <location>
        <begin position="38"/>
        <end position="174"/>
    </location>
</feature>
<feature type="transmembrane region" description="Helical" evidence="1">
    <location>
        <begin position="140"/>
        <end position="158"/>
    </location>
</feature>
<evidence type="ECO:0000313" key="3">
    <source>
        <dbReference type="EMBL" id="SNZ10875.1"/>
    </source>
</evidence>
<dbReference type="EMBL" id="OBEN01000001">
    <property type="protein sequence ID" value="SNZ10875.1"/>
    <property type="molecule type" value="Genomic_DNA"/>
</dbReference>
<feature type="transmembrane region" description="Helical" evidence="1">
    <location>
        <begin position="44"/>
        <end position="62"/>
    </location>
</feature>
<dbReference type="Pfam" id="PF09990">
    <property type="entry name" value="DUF2231"/>
    <property type="match status" value="1"/>
</dbReference>
<gene>
    <name evidence="3" type="ORF">SAMN06265353_0078</name>
</gene>
<accession>A0A285NN40</accession>
<evidence type="ECO:0000313" key="4">
    <source>
        <dbReference type="Proteomes" id="UP000218627"/>
    </source>
</evidence>
<proteinExistence type="predicted"/>
<feature type="transmembrane region" description="Helical" evidence="1">
    <location>
        <begin position="112"/>
        <end position="133"/>
    </location>
</feature>
<dbReference type="RefSeq" id="WP_096599951.1">
    <property type="nucleotide sequence ID" value="NZ_OBEN01000001.1"/>
</dbReference>
<name>A0A285NN40_9AQUI</name>
<feature type="transmembrane region" description="Helical" evidence="1">
    <location>
        <begin position="69"/>
        <end position="92"/>
    </location>
</feature>
<dbReference type="InterPro" id="IPR019251">
    <property type="entry name" value="DUF2231_TM"/>
</dbReference>
<organism evidence="3 4">
    <name type="scientific">Hydrogenobacter hydrogenophilus</name>
    <dbReference type="NCBI Taxonomy" id="35835"/>
    <lineage>
        <taxon>Bacteria</taxon>
        <taxon>Pseudomonadati</taxon>
        <taxon>Aquificota</taxon>
        <taxon>Aquificia</taxon>
        <taxon>Aquificales</taxon>
        <taxon>Aquificaceae</taxon>
        <taxon>Hydrogenobacter</taxon>
    </lineage>
</organism>
<keyword evidence="1" id="KW-1133">Transmembrane helix</keyword>
<evidence type="ECO:0000256" key="1">
    <source>
        <dbReference type="SAM" id="Phobius"/>
    </source>
</evidence>
<dbReference type="OrthoDB" id="15540at2"/>
<dbReference type="AlphaFoldDB" id="A0A285NN40"/>
<dbReference type="Proteomes" id="UP000218627">
    <property type="component" value="Unassembled WGS sequence"/>
</dbReference>
<keyword evidence="4" id="KW-1185">Reference proteome</keyword>
<keyword evidence="1" id="KW-0472">Membrane</keyword>
<evidence type="ECO:0000259" key="2">
    <source>
        <dbReference type="Pfam" id="PF09990"/>
    </source>
</evidence>
<reference evidence="4" key="1">
    <citation type="submission" date="2017-09" db="EMBL/GenBank/DDBJ databases">
        <authorList>
            <person name="Varghese N."/>
            <person name="Submissions S."/>
        </authorList>
    </citation>
    <scope>NUCLEOTIDE SEQUENCE [LARGE SCALE GENOMIC DNA]</scope>
    <source>
        <strain evidence="4">DSM 2913</strain>
    </source>
</reference>
<protein>
    <submittedName>
        <fullName evidence="3">Uncharacterized membrane protein</fullName>
    </submittedName>
</protein>
<keyword evidence="1" id="KW-0812">Transmembrane</keyword>
<sequence>MKVLILLLMFLFSFSHEIHQGKEDVEYSTITYPTIVKLHPPAVHFGIVLPFTTLLVGAYHVLKGRRFEPLISILSFLTLFSLTLSLLTGYFIHENIEGIIPQKLAMDLLHLHQKVGFVLLFISSIGFLTAVLYHMIKRKVLMYLFLIVNLILCIGVWYQGYLGGRLVYEYSVGVPVEVKR</sequence>